<sequence>MRGDWDLFGTRNGYIGSEGGSSLNNFLASNSGQRSVVFLDEFDKTAQEVRTSLLTVCESGKYEDRRHNTAIDCSRTIWIMATNLGKSLIETFYAKKMDNKSDEERDKVPIKPLQDDLKKLFSKHWKPALASRIKLIVPFFPFSRGEAAVVTHKFFLDLFDQVKKPVVIRPGQHHWVGHCHLTGKGTEICEYIAKEEYEWAFGARVLNDAVIAIANDLFISYTRVDRDEEITEETNNGPLQRFDVQLRPTSDGNSEAIVLHKGHTVLPVEWK</sequence>
<reference evidence="6" key="2">
    <citation type="submission" date="2020-04" db="EMBL/GenBank/DDBJ databases">
        <authorList>
            <consortium name="NCBI Genome Project"/>
        </authorList>
    </citation>
    <scope>NUCLEOTIDE SEQUENCE</scope>
    <source>
        <strain evidence="6">CBS 304.34</strain>
    </source>
</reference>
<evidence type="ECO:0000256" key="2">
    <source>
        <dbReference type="ARBA" id="ARBA00022840"/>
    </source>
</evidence>
<proteinExistence type="predicted"/>
<reference evidence="6" key="3">
    <citation type="submission" date="2025-04" db="UniProtKB">
        <authorList>
            <consortium name="RefSeq"/>
        </authorList>
    </citation>
    <scope>IDENTIFICATION</scope>
    <source>
        <strain evidence="6">CBS 304.34</strain>
    </source>
</reference>
<keyword evidence="2" id="KW-0067">ATP-binding</keyword>
<dbReference type="GO" id="GO:0005524">
    <property type="term" value="F:ATP binding"/>
    <property type="evidence" value="ECO:0007669"/>
    <property type="project" value="UniProtKB-KW"/>
</dbReference>
<dbReference type="RefSeq" id="XP_033573880.1">
    <property type="nucleotide sequence ID" value="XM_033720601.1"/>
</dbReference>
<dbReference type="InterPro" id="IPR027417">
    <property type="entry name" value="P-loop_NTPase"/>
</dbReference>
<dbReference type="GO" id="GO:0005737">
    <property type="term" value="C:cytoplasm"/>
    <property type="evidence" value="ECO:0007669"/>
    <property type="project" value="TreeGrafter"/>
</dbReference>
<dbReference type="OrthoDB" id="47330at2759"/>
<reference evidence="4 6" key="1">
    <citation type="journal article" date="2020" name="Stud. Mycol.">
        <title>101 Dothideomycetes genomes: a test case for predicting lifestyles and emergence of pathogens.</title>
        <authorList>
            <person name="Haridas S."/>
            <person name="Albert R."/>
            <person name="Binder M."/>
            <person name="Bloem J."/>
            <person name="Labutti K."/>
            <person name="Salamov A."/>
            <person name="Andreopoulos B."/>
            <person name="Baker S."/>
            <person name="Barry K."/>
            <person name="Bills G."/>
            <person name="Bluhm B."/>
            <person name="Cannon C."/>
            <person name="Castanera R."/>
            <person name="Culley D."/>
            <person name="Daum C."/>
            <person name="Ezra D."/>
            <person name="Gonzalez J."/>
            <person name="Henrissat B."/>
            <person name="Kuo A."/>
            <person name="Liang C."/>
            <person name="Lipzen A."/>
            <person name="Lutzoni F."/>
            <person name="Magnuson J."/>
            <person name="Mondo S."/>
            <person name="Nolan M."/>
            <person name="Ohm R."/>
            <person name="Pangilinan J."/>
            <person name="Park H.-J."/>
            <person name="Ramirez L."/>
            <person name="Alfaro M."/>
            <person name="Sun H."/>
            <person name="Tritt A."/>
            <person name="Yoshinaga Y."/>
            <person name="Zwiers L.-H."/>
            <person name="Turgeon B."/>
            <person name="Goodwin S."/>
            <person name="Spatafora J."/>
            <person name="Crous P."/>
            <person name="Grigoriev I."/>
        </authorList>
    </citation>
    <scope>NUCLEOTIDE SEQUENCE</scope>
    <source>
        <strain evidence="4 6">CBS 304.34</strain>
    </source>
</reference>
<dbReference type="GO" id="GO:0016887">
    <property type="term" value="F:ATP hydrolysis activity"/>
    <property type="evidence" value="ECO:0007669"/>
    <property type="project" value="InterPro"/>
</dbReference>
<gene>
    <name evidence="4 6" type="ORF">BDZ99DRAFT_465668</name>
</gene>
<accession>A0A6A6YDM3</accession>
<dbReference type="GO" id="GO:0034605">
    <property type="term" value="P:cellular response to heat"/>
    <property type="evidence" value="ECO:0007669"/>
    <property type="project" value="TreeGrafter"/>
</dbReference>
<dbReference type="SUPFAM" id="SSF52540">
    <property type="entry name" value="P-loop containing nucleoside triphosphate hydrolases"/>
    <property type="match status" value="1"/>
</dbReference>
<dbReference type="Pfam" id="PF07724">
    <property type="entry name" value="AAA_2"/>
    <property type="match status" value="1"/>
</dbReference>
<name>A0A6A6YDM3_9PEZI</name>
<organism evidence="4">
    <name type="scientific">Mytilinidion resinicola</name>
    <dbReference type="NCBI Taxonomy" id="574789"/>
    <lineage>
        <taxon>Eukaryota</taxon>
        <taxon>Fungi</taxon>
        <taxon>Dikarya</taxon>
        <taxon>Ascomycota</taxon>
        <taxon>Pezizomycotina</taxon>
        <taxon>Dothideomycetes</taxon>
        <taxon>Pleosporomycetidae</taxon>
        <taxon>Mytilinidiales</taxon>
        <taxon>Mytilinidiaceae</taxon>
        <taxon>Mytilinidion</taxon>
    </lineage>
</organism>
<dbReference type="InterPro" id="IPR050130">
    <property type="entry name" value="ClpA_ClpB"/>
</dbReference>
<keyword evidence="1" id="KW-0547">Nucleotide-binding</keyword>
<protein>
    <recommendedName>
        <fullName evidence="3">ATPase AAA-type core domain-containing protein</fullName>
    </recommendedName>
</protein>
<feature type="domain" description="ATPase AAA-type core" evidence="3">
    <location>
        <begin position="7"/>
        <end position="134"/>
    </location>
</feature>
<dbReference type="InterPro" id="IPR003959">
    <property type="entry name" value="ATPase_AAA_core"/>
</dbReference>
<dbReference type="GeneID" id="54461494"/>
<dbReference type="Proteomes" id="UP000504636">
    <property type="component" value="Unplaced"/>
</dbReference>
<evidence type="ECO:0000259" key="3">
    <source>
        <dbReference type="Pfam" id="PF07724"/>
    </source>
</evidence>
<dbReference type="PRINTS" id="PR00300">
    <property type="entry name" value="CLPPROTEASEA"/>
</dbReference>
<evidence type="ECO:0000313" key="4">
    <source>
        <dbReference type="EMBL" id="KAF2806916.1"/>
    </source>
</evidence>
<dbReference type="InterPro" id="IPR001270">
    <property type="entry name" value="ClpA/B"/>
</dbReference>
<evidence type="ECO:0000313" key="6">
    <source>
        <dbReference type="RefSeq" id="XP_033573880.1"/>
    </source>
</evidence>
<dbReference type="PANTHER" id="PTHR11638:SF18">
    <property type="entry name" value="HEAT SHOCK PROTEIN 104"/>
    <property type="match status" value="1"/>
</dbReference>
<dbReference type="Gene3D" id="3.40.50.300">
    <property type="entry name" value="P-loop containing nucleotide triphosphate hydrolases"/>
    <property type="match status" value="1"/>
</dbReference>
<evidence type="ECO:0000256" key="1">
    <source>
        <dbReference type="ARBA" id="ARBA00022741"/>
    </source>
</evidence>
<dbReference type="AlphaFoldDB" id="A0A6A6YDM3"/>
<dbReference type="EMBL" id="MU003706">
    <property type="protein sequence ID" value="KAF2806916.1"/>
    <property type="molecule type" value="Genomic_DNA"/>
</dbReference>
<dbReference type="PANTHER" id="PTHR11638">
    <property type="entry name" value="ATP-DEPENDENT CLP PROTEASE"/>
    <property type="match status" value="1"/>
</dbReference>
<keyword evidence="5" id="KW-1185">Reference proteome</keyword>
<evidence type="ECO:0000313" key="5">
    <source>
        <dbReference type="Proteomes" id="UP000504636"/>
    </source>
</evidence>